<dbReference type="Gene3D" id="3.30.160.60">
    <property type="entry name" value="Classic Zinc Finger"/>
    <property type="match status" value="1"/>
</dbReference>
<evidence type="ECO:0000313" key="3">
    <source>
        <dbReference type="Proteomes" id="UP001296104"/>
    </source>
</evidence>
<evidence type="ECO:0000256" key="1">
    <source>
        <dbReference type="SAM" id="MobiDB-lite"/>
    </source>
</evidence>
<feature type="compositionally biased region" description="Low complexity" evidence="1">
    <location>
        <begin position="352"/>
        <end position="362"/>
    </location>
</feature>
<sequence length="459" mass="51494">MAFARFQMFTLESDRSFQRPYERSCIVDDNFDGSIYNPGSQLGDGGVSTIQRFLLEPHPTFGPPVVPRTDQHMLHTLPGPMPGQLPSPALSTLESSYMSSGLSDEDSMPFSPHPVYSPYSSGCLHNDGFAFAYGGVPSTDRQDSIVGSDCVAMPDVQQWTDDIINNMASDDAIPGYPFAQEGYQPMELEEEHDPDLSHDIPSPTDLPTQDIDAQEPETPMLRRRSAQASRSTAPSSLLNTGSRVAKRSGVGRRSSSYQSGSDANDQKPFGNNRAFPCPFAVYSCSSSFGTKNEWKRHVNTQHLRLTFWRCDQCRSQKPNDFNRKDLFIQHVRRMHSPGNESNFPSKPRRRSSPSVARPATRSGSNADDQVFQEAAKRCNRALRSPPERSCCLFCDEKFRGKGTWDDRMEHIGRHLETAKKEGREAAINPATWNMDEYTHNWLIEQDLLRLDGNEWSLAA</sequence>
<dbReference type="EMBL" id="CAVMBE010000016">
    <property type="protein sequence ID" value="CAK3960340.1"/>
    <property type="molecule type" value="Genomic_DNA"/>
</dbReference>
<dbReference type="AlphaFoldDB" id="A0AAI8YWU1"/>
<dbReference type="GO" id="GO:0003700">
    <property type="term" value="F:DNA-binding transcription factor activity"/>
    <property type="evidence" value="ECO:0007669"/>
    <property type="project" value="InterPro"/>
</dbReference>
<dbReference type="InterPro" id="IPR039970">
    <property type="entry name" value="TF_Grauzone"/>
</dbReference>
<feature type="region of interest" description="Disordered" evidence="1">
    <location>
        <begin position="189"/>
        <end position="269"/>
    </location>
</feature>
<proteinExistence type="predicted"/>
<dbReference type="Proteomes" id="UP001296104">
    <property type="component" value="Unassembled WGS sequence"/>
</dbReference>
<evidence type="ECO:0000313" key="2">
    <source>
        <dbReference type="EMBL" id="CAK3960340.1"/>
    </source>
</evidence>
<name>A0AAI8YWU1_9PEZI</name>
<organism evidence="2 3">
    <name type="scientific">Lecanosticta acicola</name>
    <dbReference type="NCBI Taxonomy" id="111012"/>
    <lineage>
        <taxon>Eukaryota</taxon>
        <taxon>Fungi</taxon>
        <taxon>Dikarya</taxon>
        <taxon>Ascomycota</taxon>
        <taxon>Pezizomycotina</taxon>
        <taxon>Dothideomycetes</taxon>
        <taxon>Dothideomycetidae</taxon>
        <taxon>Mycosphaerellales</taxon>
        <taxon>Mycosphaerellaceae</taxon>
        <taxon>Lecanosticta</taxon>
    </lineage>
</organism>
<keyword evidence="3" id="KW-1185">Reference proteome</keyword>
<evidence type="ECO:0008006" key="4">
    <source>
        <dbReference type="Google" id="ProtNLM"/>
    </source>
</evidence>
<feature type="compositionally biased region" description="Polar residues" evidence="1">
    <location>
        <begin position="253"/>
        <end position="263"/>
    </location>
</feature>
<reference evidence="2" key="1">
    <citation type="submission" date="2023-11" db="EMBL/GenBank/DDBJ databases">
        <authorList>
            <person name="Alioto T."/>
            <person name="Alioto T."/>
            <person name="Gomez Garrido J."/>
        </authorList>
    </citation>
    <scope>NUCLEOTIDE SEQUENCE</scope>
</reference>
<dbReference type="PANTHER" id="PTHR23225:SF2">
    <property type="entry name" value="AT09679P-RELATED"/>
    <property type="match status" value="1"/>
</dbReference>
<comment type="caution">
    <text evidence="2">The sequence shown here is derived from an EMBL/GenBank/DDBJ whole genome shotgun (WGS) entry which is preliminary data.</text>
</comment>
<accession>A0AAI8YWU1</accession>
<dbReference type="PANTHER" id="PTHR23225">
    <property type="entry name" value="ZINC FINGER PROTEIN"/>
    <property type="match status" value="1"/>
</dbReference>
<gene>
    <name evidence="2" type="ORF">LECACI_7A003420</name>
</gene>
<protein>
    <recommendedName>
        <fullName evidence="4">C2H2-type domain-containing protein</fullName>
    </recommendedName>
</protein>
<feature type="compositionally biased region" description="Low complexity" evidence="1">
    <location>
        <begin position="226"/>
        <end position="236"/>
    </location>
</feature>
<feature type="region of interest" description="Disordered" evidence="1">
    <location>
        <begin position="333"/>
        <end position="368"/>
    </location>
</feature>